<gene>
    <name evidence="1" type="ORF">CDD80_1051</name>
</gene>
<organism evidence="1 2">
    <name type="scientific">Ophiocordyceps camponoti-rufipedis</name>
    <dbReference type="NCBI Taxonomy" id="2004952"/>
    <lineage>
        <taxon>Eukaryota</taxon>
        <taxon>Fungi</taxon>
        <taxon>Dikarya</taxon>
        <taxon>Ascomycota</taxon>
        <taxon>Pezizomycotina</taxon>
        <taxon>Sordariomycetes</taxon>
        <taxon>Hypocreomycetidae</taxon>
        <taxon>Hypocreales</taxon>
        <taxon>Ophiocordycipitaceae</taxon>
        <taxon>Ophiocordyceps</taxon>
    </lineage>
</organism>
<sequence>MALKTAVFYEGDWEISYWQMGRKESHALDIMACATGAFSDTTYIKGKKRRGHKGAGPRRRRVLTWVKEKEKKGQT</sequence>
<evidence type="ECO:0000313" key="2">
    <source>
        <dbReference type="Proteomes" id="UP000226431"/>
    </source>
</evidence>
<dbReference type="Proteomes" id="UP000226431">
    <property type="component" value="Unassembled WGS sequence"/>
</dbReference>
<reference evidence="1 2" key="1">
    <citation type="submission" date="2017-06" db="EMBL/GenBank/DDBJ databases">
        <title>Ant-infecting Ophiocordyceps genomes reveal a high diversity of potential behavioral manipulation genes and a possible major role for enterotoxins.</title>
        <authorList>
            <person name="De Bekker C."/>
            <person name="Evans H.C."/>
            <person name="Brachmann A."/>
            <person name="Hughes D.P."/>
        </authorList>
    </citation>
    <scope>NUCLEOTIDE SEQUENCE [LARGE SCALE GENOMIC DNA]</scope>
    <source>
        <strain evidence="1 2">Map16</strain>
    </source>
</reference>
<evidence type="ECO:0000313" key="1">
    <source>
        <dbReference type="EMBL" id="PHH80539.1"/>
    </source>
</evidence>
<name>A0A2C5XXX9_9HYPO</name>
<dbReference type="OrthoDB" id="10344205at2759"/>
<dbReference type="AlphaFoldDB" id="A0A2C5XXX9"/>
<accession>A0A2C5XXX9</accession>
<dbReference type="EMBL" id="NJES01000014">
    <property type="protein sequence ID" value="PHH80539.1"/>
    <property type="molecule type" value="Genomic_DNA"/>
</dbReference>
<proteinExistence type="predicted"/>
<keyword evidence="2" id="KW-1185">Reference proteome</keyword>
<protein>
    <submittedName>
        <fullName evidence="1">Uncharacterized protein</fullName>
    </submittedName>
</protein>
<comment type="caution">
    <text evidence="1">The sequence shown here is derived from an EMBL/GenBank/DDBJ whole genome shotgun (WGS) entry which is preliminary data.</text>
</comment>